<dbReference type="Proteomes" id="UP000255365">
    <property type="component" value="Unassembled WGS sequence"/>
</dbReference>
<evidence type="ECO:0000256" key="3">
    <source>
        <dbReference type="ARBA" id="ARBA00022989"/>
    </source>
</evidence>
<dbReference type="RefSeq" id="WP_047302938.1">
    <property type="nucleotide sequence ID" value="NZ_QRAV01000015.1"/>
</dbReference>
<protein>
    <submittedName>
        <fullName evidence="7">GtrA-like protein</fullName>
    </submittedName>
</protein>
<keyword evidence="4 5" id="KW-0472">Membrane</keyword>
<gene>
    <name evidence="7" type="ORF">DEU51_11599</name>
</gene>
<dbReference type="Pfam" id="PF04138">
    <property type="entry name" value="GtrA_DPMS_TM"/>
    <property type="match status" value="1"/>
</dbReference>
<proteinExistence type="predicted"/>
<evidence type="ECO:0000259" key="6">
    <source>
        <dbReference type="Pfam" id="PF04138"/>
    </source>
</evidence>
<evidence type="ECO:0000313" key="8">
    <source>
        <dbReference type="Proteomes" id="UP000255365"/>
    </source>
</evidence>
<feature type="transmembrane region" description="Helical" evidence="5">
    <location>
        <begin position="7"/>
        <end position="28"/>
    </location>
</feature>
<evidence type="ECO:0000256" key="2">
    <source>
        <dbReference type="ARBA" id="ARBA00022692"/>
    </source>
</evidence>
<feature type="transmembrane region" description="Helical" evidence="5">
    <location>
        <begin position="63"/>
        <end position="84"/>
    </location>
</feature>
<sequence length="120" mass="13296">MKGFSATGVIGVVDAFIHWQIFFVLYIAVGLDQAASNFAAFCVAASFSFYVNALYRFERETSVFAYLMFIVVMGALSFGVGVIADARHLPGLVTVAVFSLMNTLSGYCFFRFVLFRVRRA</sequence>
<evidence type="ECO:0000256" key="4">
    <source>
        <dbReference type="ARBA" id="ARBA00023136"/>
    </source>
</evidence>
<dbReference type="EMBL" id="QRAV01000015">
    <property type="protein sequence ID" value="RDL15837.1"/>
    <property type="molecule type" value="Genomic_DNA"/>
</dbReference>
<feature type="transmembrane region" description="Helical" evidence="5">
    <location>
        <begin position="34"/>
        <end position="51"/>
    </location>
</feature>
<dbReference type="GO" id="GO:0000271">
    <property type="term" value="P:polysaccharide biosynthetic process"/>
    <property type="evidence" value="ECO:0007669"/>
    <property type="project" value="InterPro"/>
</dbReference>
<keyword evidence="2 5" id="KW-0812">Transmembrane</keyword>
<dbReference type="InterPro" id="IPR007267">
    <property type="entry name" value="GtrA_DPMS_TM"/>
</dbReference>
<organism evidence="7 8">
    <name type="scientific">Pseudomonas jessenii</name>
    <dbReference type="NCBI Taxonomy" id="77298"/>
    <lineage>
        <taxon>Bacteria</taxon>
        <taxon>Pseudomonadati</taxon>
        <taxon>Pseudomonadota</taxon>
        <taxon>Gammaproteobacteria</taxon>
        <taxon>Pseudomonadales</taxon>
        <taxon>Pseudomonadaceae</taxon>
        <taxon>Pseudomonas</taxon>
    </lineage>
</organism>
<accession>A0A370S7U2</accession>
<comment type="caution">
    <text evidence="7">The sequence shown here is derived from an EMBL/GenBank/DDBJ whole genome shotgun (WGS) entry which is preliminary data.</text>
</comment>
<evidence type="ECO:0000256" key="1">
    <source>
        <dbReference type="ARBA" id="ARBA00004141"/>
    </source>
</evidence>
<evidence type="ECO:0000256" key="5">
    <source>
        <dbReference type="SAM" id="Phobius"/>
    </source>
</evidence>
<feature type="domain" description="GtrA/DPMS transmembrane" evidence="6">
    <location>
        <begin position="9"/>
        <end position="115"/>
    </location>
</feature>
<dbReference type="GO" id="GO:0016020">
    <property type="term" value="C:membrane"/>
    <property type="evidence" value="ECO:0007669"/>
    <property type="project" value="UniProtKB-SubCell"/>
</dbReference>
<evidence type="ECO:0000313" key="7">
    <source>
        <dbReference type="EMBL" id="RDL15837.1"/>
    </source>
</evidence>
<reference evidence="7 8" key="1">
    <citation type="submission" date="2018-07" db="EMBL/GenBank/DDBJ databases">
        <title>Genome sequencing of rice bacterial endophytes.</title>
        <authorList>
            <person name="Venturi V."/>
        </authorList>
    </citation>
    <scope>NUCLEOTIDE SEQUENCE [LARGE SCALE GENOMIC DNA]</scope>
    <source>
        <strain evidence="7 8">E2333</strain>
    </source>
</reference>
<keyword evidence="3 5" id="KW-1133">Transmembrane helix</keyword>
<name>A0A370S7U2_PSEJE</name>
<dbReference type="AlphaFoldDB" id="A0A370S7U2"/>
<feature type="transmembrane region" description="Helical" evidence="5">
    <location>
        <begin position="90"/>
        <end position="114"/>
    </location>
</feature>
<comment type="subcellular location">
    <subcellularLocation>
        <location evidence="1">Membrane</location>
        <topology evidence="1">Multi-pass membrane protein</topology>
    </subcellularLocation>
</comment>